<comment type="similarity">
    <text evidence="12">Belongs to the amiloride-sensitive sodium channel (TC 1.A.6) family.</text>
</comment>
<keyword evidence="8 14" id="KW-0472">Membrane</keyword>
<evidence type="ECO:0000256" key="6">
    <source>
        <dbReference type="ARBA" id="ARBA00023053"/>
    </source>
</evidence>
<evidence type="ECO:0000256" key="4">
    <source>
        <dbReference type="ARBA" id="ARBA00022692"/>
    </source>
</evidence>
<comment type="subcellular location">
    <subcellularLocation>
        <location evidence="1">Membrane</location>
        <topology evidence="1">Multi-pass membrane protein</topology>
    </subcellularLocation>
</comment>
<comment type="caution">
    <text evidence="15">The sequence shown here is derived from an EMBL/GenBank/DDBJ whole genome shotgun (WGS) entry which is preliminary data.</text>
</comment>
<evidence type="ECO:0000313" key="16">
    <source>
        <dbReference type="Proteomes" id="UP000281406"/>
    </source>
</evidence>
<dbReference type="Gene3D" id="1.10.287.770">
    <property type="entry name" value="YojJ-like"/>
    <property type="match status" value="1"/>
</dbReference>
<evidence type="ECO:0000256" key="2">
    <source>
        <dbReference type="ARBA" id="ARBA00022448"/>
    </source>
</evidence>
<keyword evidence="7 12" id="KW-0406">Ion transport</keyword>
<keyword evidence="4 12" id="KW-0812">Transmembrane</keyword>
<proteinExistence type="inferred from homology"/>
<keyword evidence="11 12" id="KW-0407">Ion channel</keyword>
<keyword evidence="16" id="KW-1185">Reference proteome</keyword>
<evidence type="ECO:0000256" key="1">
    <source>
        <dbReference type="ARBA" id="ARBA00004141"/>
    </source>
</evidence>
<dbReference type="GO" id="GO:0015280">
    <property type="term" value="F:ligand-gated sodium channel activity"/>
    <property type="evidence" value="ECO:0007669"/>
    <property type="project" value="TreeGrafter"/>
</dbReference>
<evidence type="ECO:0000256" key="11">
    <source>
        <dbReference type="ARBA" id="ARBA00023303"/>
    </source>
</evidence>
<evidence type="ECO:0000256" key="13">
    <source>
        <dbReference type="SAM" id="MobiDB-lite"/>
    </source>
</evidence>
<evidence type="ECO:0000256" key="10">
    <source>
        <dbReference type="ARBA" id="ARBA00023201"/>
    </source>
</evidence>
<gene>
    <name evidence="15" type="ORF">DPX16_3359</name>
</gene>
<feature type="region of interest" description="Disordered" evidence="13">
    <location>
        <begin position="1"/>
        <end position="58"/>
    </location>
</feature>
<reference evidence="15 16" key="1">
    <citation type="submission" date="2018-10" db="EMBL/GenBank/DDBJ databases">
        <title>Genome assembly for a Yunnan-Guizhou Plateau 3E fish, Anabarilius grahami (Regan), and its evolutionary and genetic applications.</title>
        <authorList>
            <person name="Jiang W."/>
        </authorList>
    </citation>
    <scope>NUCLEOTIDE SEQUENCE [LARGE SCALE GENOMIC DNA]</scope>
    <source>
        <strain evidence="15">AG-KIZ</strain>
        <tissue evidence="15">Muscle</tissue>
    </source>
</reference>
<dbReference type="PANTHER" id="PTHR11690">
    <property type="entry name" value="AMILORIDE-SENSITIVE SODIUM CHANNEL-RELATED"/>
    <property type="match status" value="1"/>
</dbReference>
<organism evidence="15 16">
    <name type="scientific">Anabarilius grahami</name>
    <name type="common">Kanglang fish</name>
    <name type="synonym">Barilius grahami</name>
    <dbReference type="NCBI Taxonomy" id="495550"/>
    <lineage>
        <taxon>Eukaryota</taxon>
        <taxon>Metazoa</taxon>
        <taxon>Chordata</taxon>
        <taxon>Craniata</taxon>
        <taxon>Vertebrata</taxon>
        <taxon>Euteleostomi</taxon>
        <taxon>Actinopterygii</taxon>
        <taxon>Neopterygii</taxon>
        <taxon>Teleostei</taxon>
        <taxon>Ostariophysi</taxon>
        <taxon>Cypriniformes</taxon>
        <taxon>Xenocyprididae</taxon>
        <taxon>Xenocypridinae</taxon>
        <taxon>Xenocypridinae incertae sedis</taxon>
        <taxon>Anabarilius</taxon>
    </lineage>
</organism>
<dbReference type="Pfam" id="PF00858">
    <property type="entry name" value="ASC"/>
    <property type="match status" value="1"/>
</dbReference>
<sequence length="371" mass="42257">MRAAPALSTAYSKRTQGPWSAAKMPGTKGNKTDKKSTTKQPQSPKEQPKKADQKGDDAKKQGAICHCVFPSQDSRRERSNNFQAFVKLALETLLGSCRRKHEGPNGRVSQLLQWKNCAMKTSMMDLKVEPMDIDYDQPPPLQVFAHTSTLHGISHIFSYEKITAKCCLWVVFFLSSLTFLMYVCVDRIQFYLEYPHVTKLDEITTPVMVFPAVTICNLNSIRFSRITRNDLYHAGELLALLNSRHEIRDTHLVEESVMEVLKSKADFRLFKPRHFNMWEFYNRTGHDIKDMLLSCQFRGSPCQPEDFSVVTHNLQLLLRSPDKNIACGACGVWKVTGARSRVSLTRKVMAVIDKPKDQPGHVSHKERHGTD</sequence>
<feature type="transmembrane region" description="Helical" evidence="14">
    <location>
        <begin position="166"/>
        <end position="183"/>
    </location>
</feature>
<feature type="compositionally biased region" description="Polar residues" evidence="13">
    <location>
        <begin position="9"/>
        <end position="18"/>
    </location>
</feature>
<keyword evidence="10 12" id="KW-0739">Sodium transport</keyword>
<evidence type="ECO:0000256" key="12">
    <source>
        <dbReference type="RuleBase" id="RU000679"/>
    </source>
</evidence>
<evidence type="ECO:0000256" key="7">
    <source>
        <dbReference type="ARBA" id="ARBA00023065"/>
    </source>
</evidence>
<keyword evidence="6" id="KW-0915">Sodium</keyword>
<evidence type="ECO:0000256" key="5">
    <source>
        <dbReference type="ARBA" id="ARBA00022989"/>
    </source>
</evidence>
<evidence type="ECO:0000313" key="15">
    <source>
        <dbReference type="EMBL" id="ROI64812.1"/>
    </source>
</evidence>
<evidence type="ECO:0000256" key="9">
    <source>
        <dbReference type="ARBA" id="ARBA00023157"/>
    </source>
</evidence>
<dbReference type="Proteomes" id="UP000281406">
    <property type="component" value="Unassembled WGS sequence"/>
</dbReference>
<dbReference type="OrthoDB" id="6021021at2759"/>
<dbReference type="PRINTS" id="PR01078">
    <property type="entry name" value="AMINACHANNEL"/>
</dbReference>
<dbReference type="PANTHER" id="PTHR11690:SF170">
    <property type="entry name" value="ACID-SENSING ION CHANNEL 1"/>
    <property type="match status" value="1"/>
</dbReference>
<evidence type="ECO:0000256" key="14">
    <source>
        <dbReference type="SAM" id="Phobius"/>
    </source>
</evidence>
<dbReference type="GO" id="GO:0005886">
    <property type="term" value="C:plasma membrane"/>
    <property type="evidence" value="ECO:0007669"/>
    <property type="project" value="TreeGrafter"/>
</dbReference>
<dbReference type="Gene3D" id="1.10.3590.10">
    <property type="entry name" value="acid-sensing ion channel 1 domain"/>
    <property type="match status" value="1"/>
</dbReference>
<evidence type="ECO:0000256" key="3">
    <source>
        <dbReference type="ARBA" id="ARBA00022461"/>
    </source>
</evidence>
<keyword evidence="3 12" id="KW-0894">Sodium channel</keyword>
<keyword evidence="2 12" id="KW-0813">Transport</keyword>
<keyword evidence="9" id="KW-1015">Disulfide bond</keyword>
<dbReference type="EMBL" id="RJVU01069905">
    <property type="protein sequence ID" value="ROI64812.1"/>
    <property type="molecule type" value="Genomic_DNA"/>
</dbReference>
<feature type="compositionally biased region" description="Basic and acidic residues" evidence="13">
    <location>
        <begin position="46"/>
        <end position="58"/>
    </location>
</feature>
<protein>
    <submittedName>
        <fullName evidence="15">Acid-sensing ion channel 1A</fullName>
    </submittedName>
</protein>
<accession>A0A3N0XMD1</accession>
<evidence type="ECO:0000256" key="8">
    <source>
        <dbReference type="ARBA" id="ARBA00023136"/>
    </source>
</evidence>
<feature type="transmembrane region" description="Helical" evidence="14">
    <location>
        <begin position="203"/>
        <end position="221"/>
    </location>
</feature>
<dbReference type="AlphaFoldDB" id="A0A3N0XMD1"/>
<name>A0A3N0XMD1_ANAGA</name>
<keyword evidence="5 14" id="KW-1133">Transmembrane helix</keyword>
<dbReference type="InterPro" id="IPR001873">
    <property type="entry name" value="ENaC"/>
</dbReference>